<dbReference type="PANTHER" id="PTHR16465:SF0">
    <property type="entry name" value="ZINC FINGER MATRIN-TYPE PROTEIN 5"/>
    <property type="match status" value="1"/>
</dbReference>
<keyword evidence="2" id="KW-0507">mRNA processing</keyword>
<organism evidence="14 15">
    <name type="scientific">Austrofundulus limnaeus</name>
    <name type="common">Annual killifish</name>
    <dbReference type="NCBI Taxonomy" id="52670"/>
    <lineage>
        <taxon>Eukaryota</taxon>
        <taxon>Metazoa</taxon>
        <taxon>Chordata</taxon>
        <taxon>Craniata</taxon>
        <taxon>Vertebrata</taxon>
        <taxon>Euteleostomi</taxon>
        <taxon>Actinopterygii</taxon>
        <taxon>Neopterygii</taxon>
        <taxon>Teleostei</taxon>
        <taxon>Neoteleostei</taxon>
        <taxon>Acanthomorphata</taxon>
        <taxon>Ovalentaria</taxon>
        <taxon>Atherinomorphae</taxon>
        <taxon>Cyprinodontiformes</taxon>
        <taxon>Rivulidae</taxon>
        <taxon>Austrofundulus</taxon>
    </lineage>
</organism>
<feature type="compositionally biased region" description="Low complexity" evidence="12">
    <location>
        <begin position="142"/>
        <end position="155"/>
    </location>
</feature>
<dbReference type="AlphaFoldDB" id="A0A2I4AUM4"/>
<evidence type="ECO:0000313" key="14">
    <source>
        <dbReference type="Proteomes" id="UP000192220"/>
    </source>
</evidence>
<dbReference type="PANTHER" id="PTHR16465">
    <property type="entry name" value="NUCLEASE-RELATED"/>
    <property type="match status" value="1"/>
</dbReference>
<dbReference type="STRING" id="52670.A0A2I4AUM4"/>
<evidence type="ECO:0000256" key="3">
    <source>
        <dbReference type="ARBA" id="ARBA00022723"/>
    </source>
</evidence>
<dbReference type="InterPro" id="IPR036855">
    <property type="entry name" value="Znf_CCCH_sf"/>
</dbReference>
<dbReference type="KEGG" id="alim:106514458"/>
<keyword evidence="5 11" id="KW-0863">Zinc-finger</keyword>
<dbReference type="Gene3D" id="4.10.1000.10">
    <property type="entry name" value="Zinc finger, CCCH-type"/>
    <property type="match status" value="1"/>
</dbReference>
<dbReference type="GeneID" id="106514458"/>
<evidence type="ECO:0000256" key="6">
    <source>
        <dbReference type="ARBA" id="ARBA00022833"/>
    </source>
</evidence>
<dbReference type="SUPFAM" id="SSF57667">
    <property type="entry name" value="beta-beta-alpha zinc fingers"/>
    <property type="match status" value="1"/>
</dbReference>
<dbReference type="SMART" id="SM00356">
    <property type="entry name" value="ZnF_C3H1"/>
    <property type="match status" value="1"/>
</dbReference>
<dbReference type="Pfam" id="PF18044">
    <property type="entry name" value="zf-CCCH_4"/>
    <property type="match status" value="1"/>
</dbReference>
<dbReference type="GO" id="GO:0008270">
    <property type="term" value="F:zinc ion binding"/>
    <property type="evidence" value="ECO:0007669"/>
    <property type="project" value="UniProtKB-KW"/>
</dbReference>
<evidence type="ECO:0000256" key="8">
    <source>
        <dbReference type="ARBA" id="ARBA00023242"/>
    </source>
</evidence>
<sequence>MGKRYYCDYCDRSFQDNMHNRKKHLNGVQHHRAKKAWFDQFRDSAAVLLDEQIKKPCRFLQKGICGFGSNCKFSHMSEEEQYNIRRQLEEDKRHEEDSEDRIVFGRSVEEWLLKREKRRAALSKKGDLATKEDTEEAETECEIPQQLLSVSDLPPSLLPPPPGGWRVKVSSEWG</sequence>
<dbReference type="GO" id="GO:0006397">
    <property type="term" value="P:mRNA processing"/>
    <property type="evidence" value="ECO:0007669"/>
    <property type="project" value="UniProtKB-KW"/>
</dbReference>
<dbReference type="OrthoDB" id="2417221at2759"/>
<dbReference type="SUPFAM" id="SSF90229">
    <property type="entry name" value="CCCH zinc finger"/>
    <property type="match status" value="1"/>
</dbReference>
<dbReference type="RefSeq" id="XP_013859195.1">
    <property type="nucleotide sequence ID" value="XM_014003741.1"/>
</dbReference>
<evidence type="ECO:0000256" key="12">
    <source>
        <dbReference type="SAM" id="MobiDB-lite"/>
    </source>
</evidence>
<dbReference type="FunFam" id="3.30.160.60:FF:000741">
    <property type="entry name" value="Zinc finger matrin-type protein 5"/>
    <property type="match status" value="1"/>
</dbReference>
<evidence type="ECO:0000256" key="7">
    <source>
        <dbReference type="ARBA" id="ARBA00023187"/>
    </source>
</evidence>
<keyword evidence="7" id="KW-0508">mRNA splicing</keyword>
<gene>
    <name evidence="15" type="primary">zmat5</name>
</gene>
<proteinExistence type="predicted"/>
<keyword evidence="3 11" id="KW-0479">Metal-binding</keyword>
<feature type="domain" description="C3H1-type" evidence="13">
    <location>
        <begin position="51"/>
        <end position="78"/>
    </location>
</feature>
<dbReference type="InParanoid" id="A0A2I4AUM4"/>
<keyword evidence="6 11" id="KW-0862">Zinc</keyword>
<name>A0A2I4AUM4_AUSLI</name>
<dbReference type="Gene3D" id="3.30.160.60">
    <property type="entry name" value="Classic Zinc Finger"/>
    <property type="match status" value="1"/>
</dbReference>
<accession>A0A2I4AUM4</accession>
<keyword evidence="14" id="KW-1185">Reference proteome</keyword>
<dbReference type="GO" id="GO:0008380">
    <property type="term" value="P:RNA splicing"/>
    <property type="evidence" value="ECO:0007669"/>
    <property type="project" value="UniProtKB-KW"/>
</dbReference>
<evidence type="ECO:0000256" key="10">
    <source>
        <dbReference type="ARBA" id="ARBA00076547"/>
    </source>
</evidence>
<dbReference type="Proteomes" id="UP000192220">
    <property type="component" value="Unplaced"/>
</dbReference>
<dbReference type="GO" id="GO:0005689">
    <property type="term" value="C:U12-type spliceosomal complex"/>
    <property type="evidence" value="ECO:0007669"/>
    <property type="project" value="TreeGrafter"/>
</dbReference>
<evidence type="ECO:0000256" key="11">
    <source>
        <dbReference type="PROSITE-ProRule" id="PRU00723"/>
    </source>
</evidence>
<feature type="zinc finger region" description="C3H1-type" evidence="11">
    <location>
        <begin position="51"/>
        <end position="78"/>
    </location>
</feature>
<evidence type="ECO:0000256" key="5">
    <source>
        <dbReference type="ARBA" id="ARBA00022771"/>
    </source>
</evidence>
<protein>
    <recommendedName>
        <fullName evidence="9">Zinc finger matrin-type protein 5</fullName>
    </recommendedName>
    <alternativeName>
        <fullName evidence="10">U11/U12 small nuclear ribonucleoprotein 20 kDa protein</fullName>
    </alternativeName>
</protein>
<keyword evidence="8" id="KW-0539">Nucleus</keyword>
<evidence type="ECO:0000256" key="1">
    <source>
        <dbReference type="ARBA" id="ARBA00004123"/>
    </source>
</evidence>
<dbReference type="PROSITE" id="PS50103">
    <property type="entry name" value="ZF_C3H1"/>
    <property type="match status" value="1"/>
</dbReference>
<feature type="region of interest" description="Disordered" evidence="12">
    <location>
        <begin position="121"/>
        <end position="174"/>
    </location>
</feature>
<dbReference type="Pfam" id="PF06220">
    <property type="entry name" value="zf-U1"/>
    <property type="match status" value="1"/>
</dbReference>
<dbReference type="InterPro" id="IPR041367">
    <property type="entry name" value="Znf-CCCH_4"/>
</dbReference>
<dbReference type="InterPro" id="IPR036236">
    <property type="entry name" value="Znf_C2H2_sf"/>
</dbReference>
<evidence type="ECO:0000256" key="2">
    <source>
        <dbReference type="ARBA" id="ARBA00022664"/>
    </source>
</evidence>
<dbReference type="FunCoup" id="A0A2I4AUM4">
    <property type="interactions" value="314"/>
</dbReference>
<evidence type="ECO:0000313" key="15">
    <source>
        <dbReference type="RefSeq" id="XP_013859195.1"/>
    </source>
</evidence>
<evidence type="ECO:0000259" key="13">
    <source>
        <dbReference type="PROSITE" id="PS50103"/>
    </source>
</evidence>
<dbReference type="InterPro" id="IPR013085">
    <property type="entry name" value="U1-CZ_Znf_C2H2"/>
</dbReference>
<reference evidence="15" key="1">
    <citation type="submission" date="2025-08" db="UniProtKB">
        <authorList>
            <consortium name="RefSeq"/>
        </authorList>
    </citation>
    <scope>IDENTIFICATION</scope>
    <source>
        <strain evidence="15">Quisiro</strain>
        <tissue evidence="15">Liver</tissue>
    </source>
</reference>
<evidence type="ECO:0000256" key="4">
    <source>
        <dbReference type="ARBA" id="ARBA00022728"/>
    </source>
</evidence>
<dbReference type="CTD" id="55954"/>
<keyword evidence="4" id="KW-0747">Spliceosome</keyword>
<comment type="subcellular location">
    <subcellularLocation>
        <location evidence="1">Nucleus</location>
    </subcellularLocation>
</comment>
<dbReference type="InterPro" id="IPR000571">
    <property type="entry name" value="Znf_CCCH"/>
</dbReference>
<evidence type="ECO:0000256" key="9">
    <source>
        <dbReference type="ARBA" id="ARBA00067764"/>
    </source>
</evidence>